<evidence type="ECO:0000256" key="1">
    <source>
        <dbReference type="SAM" id="MobiDB-lite"/>
    </source>
</evidence>
<evidence type="ECO:0000313" key="3">
    <source>
        <dbReference type="Proteomes" id="UP001215598"/>
    </source>
</evidence>
<feature type="region of interest" description="Disordered" evidence="1">
    <location>
        <begin position="191"/>
        <end position="210"/>
    </location>
</feature>
<proteinExistence type="predicted"/>
<dbReference type="EMBL" id="JARKIB010000114">
    <property type="protein sequence ID" value="KAJ7738006.1"/>
    <property type="molecule type" value="Genomic_DNA"/>
</dbReference>
<dbReference type="Proteomes" id="UP001215598">
    <property type="component" value="Unassembled WGS sequence"/>
</dbReference>
<protein>
    <submittedName>
        <fullName evidence="2">Uncharacterized protein</fullName>
    </submittedName>
</protein>
<comment type="caution">
    <text evidence="2">The sequence shown here is derived from an EMBL/GenBank/DDBJ whole genome shotgun (WGS) entry which is preliminary data.</text>
</comment>
<name>A0AAD7IB11_9AGAR</name>
<feature type="compositionally biased region" description="Polar residues" evidence="1">
    <location>
        <begin position="194"/>
        <end position="203"/>
    </location>
</feature>
<organism evidence="2 3">
    <name type="scientific">Mycena metata</name>
    <dbReference type="NCBI Taxonomy" id="1033252"/>
    <lineage>
        <taxon>Eukaryota</taxon>
        <taxon>Fungi</taxon>
        <taxon>Dikarya</taxon>
        <taxon>Basidiomycota</taxon>
        <taxon>Agaricomycotina</taxon>
        <taxon>Agaricomycetes</taxon>
        <taxon>Agaricomycetidae</taxon>
        <taxon>Agaricales</taxon>
        <taxon>Marasmiineae</taxon>
        <taxon>Mycenaceae</taxon>
        <taxon>Mycena</taxon>
    </lineage>
</organism>
<sequence>MCRQEVKIRGVKLGLWRPAAGSSHTATSELHTKRKSSVYSVSLSARAISSAASSFLQLQCEDVIGFKVKKAHCEELDKRFAVLRLKRGQGDLERGFAHTMQEFWIHGTSAQDSITPWPVLDRTDSLETTTDEPTLRDGDHPRFEQARSLRGTKRRIIRGTDSPEHFWIVFCGAGYAELGGKRRNGVFCRGRPNKSANGPQNWAKTCHKTQ</sequence>
<reference evidence="2" key="1">
    <citation type="submission" date="2023-03" db="EMBL/GenBank/DDBJ databases">
        <title>Massive genome expansion in bonnet fungi (Mycena s.s.) driven by repeated elements and novel gene families across ecological guilds.</title>
        <authorList>
            <consortium name="Lawrence Berkeley National Laboratory"/>
            <person name="Harder C.B."/>
            <person name="Miyauchi S."/>
            <person name="Viragh M."/>
            <person name="Kuo A."/>
            <person name="Thoen E."/>
            <person name="Andreopoulos B."/>
            <person name="Lu D."/>
            <person name="Skrede I."/>
            <person name="Drula E."/>
            <person name="Henrissat B."/>
            <person name="Morin E."/>
            <person name="Kohler A."/>
            <person name="Barry K."/>
            <person name="LaButti K."/>
            <person name="Morin E."/>
            <person name="Salamov A."/>
            <person name="Lipzen A."/>
            <person name="Mereny Z."/>
            <person name="Hegedus B."/>
            <person name="Baldrian P."/>
            <person name="Stursova M."/>
            <person name="Weitz H."/>
            <person name="Taylor A."/>
            <person name="Grigoriev I.V."/>
            <person name="Nagy L.G."/>
            <person name="Martin F."/>
            <person name="Kauserud H."/>
        </authorList>
    </citation>
    <scope>NUCLEOTIDE SEQUENCE</scope>
    <source>
        <strain evidence="2">CBHHK182m</strain>
    </source>
</reference>
<gene>
    <name evidence="2" type="ORF">B0H16DRAFT_1466032</name>
</gene>
<accession>A0AAD7IB11</accession>
<evidence type="ECO:0000313" key="2">
    <source>
        <dbReference type="EMBL" id="KAJ7738006.1"/>
    </source>
</evidence>
<keyword evidence="3" id="KW-1185">Reference proteome</keyword>
<dbReference type="AlphaFoldDB" id="A0AAD7IB11"/>